<dbReference type="EMBL" id="BMNL01000002">
    <property type="protein sequence ID" value="GGP20760.1"/>
    <property type="molecule type" value="Genomic_DNA"/>
</dbReference>
<proteinExistence type="predicted"/>
<reference evidence="1" key="2">
    <citation type="submission" date="2020-09" db="EMBL/GenBank/DDBJ databases">
        <authorList>
            <person name="Sun Q."/>
            <person name="Ohkuma M."/>
        </authorList>
    </citation>
    <scope>NUCLEOTIDE SEQUENCE</scope>
    <source>
        <strain evidence="1">JCM 10088</strain>
    </source>
</reference>
<dbReference type="RefSeq" id="WP_188596328.1">
    <property type="nucleotide sequence ID" value="NZ_BMNL01000002.1"/>
</dbReference>
<accession>A0A830GV91</accession>
<name>A0A830GV91_9CREN</name>
<sequence length="124" mass="14114">MDRGEVHFIASKYGRYLGGIDYNAVIDALEGEEERLREEEERLLGQSLGPAPQNPLGDALRLCGELERLREEEERCVEVVNEVKLMGLTKPHVDKAVRRLGAVRRRARAVRRALKYMGDPLKCL</sequence>
<dbReference type="AlphaFoldDB" id="A0A830GV91"/>
<evidence type="ECO:0000313" key="1">
    <source>
        <dbReference type="EMBL" id="GGP20760.1"/>
    </source>
</evidence>
<evidence type="ECO:0000313" key="2">
    <source>
        <dbReference type="Proteomes" id="UP000610960"/>
    </source>
</evidence>
<protein>
    <submittedName>
        <fullName evidence="1">Uncharacterized protein</fullName>
    </submittedName>
</protein>
<keyword evidence="2" id="KW-1185">Reference proteome</keyword>
<gene>
    <name evidence="1" type="ORF">GCM10007981_10140</name>
</gene>
<reference evidence="1" key="1">
    <citation type="journal article" date="2014" name="Int. J. Syst. Evol. Microbiol.">
        <title>Complete genome sequence of Corynebacterium casei LMG S-19264T (=DSM 44701T), isolated from a smear-ripened cheese.</title>
        <authorList>
            <consortium name="US DOE Joint Genome Institute (JGI-PGF)"/>
            <person name="Walter F."/>
            <person name="Albersmeier A."/>
            <person name="Kalinowski J."/>
            <person name="Ruckert C."/>
        </authorList>
    </citation>
    <scope>NUCLEOTIDE SEQUENCE</scope>
    <source>
        <strain evidence="1">JCM 10088</strain>
    </source>
</reference>
<dbReference type="Proteomes" id="UP000610960">
    <property type="component" value="Unassembled WGS sequence"/>
</dbReference>
<comment type="caution">
    <text evidence="1">The sequence shown here is derived from an EMBL/GenBank/DDBJ whole genome shotgun (WGS) entry which is preliminary data.</text>
</comment>
<organism evidence="1 2">
    <name type="scientific">Thermocladium modestius</name>
    <dbReference type="NCBI Taxonomy" id="62609"/>
    <lineage>
        <taxon>Archaea</taxon>
        <taxon>Thermoproteota</taxon>
        <taxon>Thermoprotei</taxon>
        <taxon>Thermoproteales</taxon>
        <taxon>Thermoproteaceae</taxon>
        <taxon>Thermocladium</taxon>
    </lineage>
</organism>